<evidence type="ECO:0000313" key="4">
    <source>
        <dbReference type="EMBL" id="SEH58073.1"/>
    </source>
</evidence>
<dbReference type="InterPro" id="IPR050811">
    <property type="entry name" value="Phosphate_ABC_transporter"/>
</dbReference>
<dbReference type="Gene3D" id="3.40.190.10">
    <property type="entry name" value="Periplasmic binding protein-like II"/>
    <property type="match status" value="2"/>
</dbReference>
<accession>A0A1H6JEH4</accession>
<evidence type="ECO:0000256" key="2">
    <source>
        <dbReference type="SAM" id="SignalP"/>
    </source>
</evidence>
<dbReference type="RefSeq" id="WP_092789437.1">
    <property type="nucleotide sequence ID" value="NZ_FNXF01000001.1"/>
</dbReference>
<organism evidence="4 5">
    <name type="scientific">Rheinheimera pacifica</name>
    <dbReference type="NCBI Taxonomy" id="173990"/>
    <lineage>
        <taxon>Bacteria</taxon>
        <taxon>Pseudomonadati</taxon>
        <taxon>Pseudomonadota</taxon>
        <taxon>Gammaproteobacteria</taxon>
        <taxon>Chromatiales</taxon>
        <taxon>Chromatiaceae</taxon>
        <taxon>Rheinheimera</taxon>
    </lineage>
</organism>
<dbReference type="SUPFAM" id="SSF53850">
    <property type="entry name" value="Periplasmic binding protein-like II"/>
    <property type="match status" value="1"/>
</dbReference>
<protein>
    <submittedName>
        <fullName evidence="4">Phosphate ABC transporter substrate-binding protein, PhoT family</fullName>
    </submittedName>
</protein>
<dbReference type="PANTHER" id="PTHR30570:SF1">
    <property type="entry name" value="PHOSPHATE-BINDING PROTEIN PSTS"/>
    <property type="match status" value="1"/>
</dbReference>
<reference evidence="5" key="1">
    <citation type="submission" date="2016-10" db="EMBL/GenBank/DDBJ databases">
        <authorList>
            <person name="Varghese N."/>
            <person name="Submissions S."/>
        </authorList>
    </citation>
    <scope>NUCLEOTIDE SEQUENCE [LARGE SCALE GENOMIC DNA]</scope>
    <source>
        <strain evidence="5">DSM 17616</strain>
    </source>
</reference>
<feature type="signal peptide" evidence="2">
    <location>
        <begin position="1"/>
        <end position="23"/>
    </location>
</feature>
<keyword evidence="5" id="KW-1185">Reference proteome</keyword>
<gene>
    <name evidence="4" type="ORF">SAMN05660691_00300</name>
</gene>
<dbReference type="InterPro" id="IPR024370">
    <property type="entry name" value="PBP_domain"/>
</dbReference>
<dbReference type="AlphaFoldDB" id="A0A1H6JEH4"/>
<sequence>MLCCRLLLATILVTAIISVQVKAQTRFRDTIQIAGSSTMLPFVSIAAEEFGYSFAQFRVPVVGSGGSAGGLRQFCQGVGSHTIDIANTSRPMRPAELAACKANGVEQILEITLGYDAIVFASRIDAAAFNLTPVQIFLAQAAQVPSAKGMIANPYKRWSDIDTSLPEQQIVLAIPGTNHGTREIYEEDIILPGCLTMPAVQQLEPQAQPGFCSAIRKDGRVIEIAGDYTETLARLDAQHDAVGVFGVSFYQANRDRIKVAAISGVLPTTETILAGEYPLTRPLYFYVKLAHVGLTPGLLEFSRYLTSDAVSGEDSPLQDAGLIPLMPEQRQKMLQRIITQQSL</sequence>
<dbReference type="STRING" id="173990.SAMN05660691_00300"/>
<dbReference type="EMBL" id="FNXF01000001">
    <property type="protein sequence ID" value="SEH58073.1"/>
    <property type="molecule type" value="Genomic_DNA"/>
</dbReference>
<keyword evidence="1 2" id="KW-0732">Signal</keyword>
<evidence type="ECO:0000259" key="3">
    <source>
        <dbReference type="Pfam" id="PF12849"/>
    </source>
</evidence>
<dbReference type="Pfam" id="PF12849">
    <property type="entry name" value="PBP_like_2"/>
    <property type="match status" value="1"/>
</dbReference>
<evidence type="ECO:0000256" key="1">
    <source>
        <dbReference type="ARBA" id="ARBA00022729"/>
    </source>
</evidence>
<dbReference type="PANTHER" id="PTHR30570">
    <property type="entry name" value="PERIPLASMIC PHOSPHATE BINDING COMPONENT OF PHOSPHATE ABC TRANSPORTER"/>
    <property type="match status" value="1"/>
</dbReference>
<feature type="domain" description="PBP" evidence="3">
    <location>
        <begin position="23"/>
        <end position="308"/>
    </location>
</feature>
<evidence type="ECO:0000313" key="5">
    <source>
        <dbReference type="Proteomes" id="UP000199371"/>
    </source>
</evidence>
<proteinExistence type="predicted"/>
<dbReference type="OrthoDB" id="9765713at2"/>
<name>A0A1H6JEH4_9GAMM</name>
<feature type="chain" id="PRO_5011496855" evidence="2">
    <location>
        <begin position="24"/>
        <end position="343"/>
    </location>
</feature>
<dbReference type="Proteomes" id="UP000199371">
    <property type="component" value="Unassembled WGS sequence"/>
</dbReference>